<dbReference type="GO" id="GO:0008081">
    <property type="term" value="F:phosphoric diester hydrolase activity"/>
    <property type="evidence" value="ECO:0007669"/>
    <property type="project" value="TreeGrafter"/>
</dbReference>
<organism evidence="3">
    <name type="scientific">marine sediment metagenome</name>
    <dbReference type="NCBI Taxonomy" id="412755"/>
    <lineage>
        <taxon>unclassified sequences</taxon>
        <taxon>metagenomes</taxon>
        <taxon>ecological metagenomes</taxon>
    </lineage>
</organism>
<evidence type="ECO:0000256" key="2">
    <source>
        <dbReference type="ARBA" id="ARBA00023180"/>
    </source>
</evidence>
<dbReference type="InterPro" id="IPR029052">
    <property type="entry name" value="Metallo-depent_PP-like"/>
</dbReference>
<keyword evidence="2" id="KW-0325">Glycoprotein</keyword>
<accession>X1SLC2</accession>
<dbReference type="PANTHER" id="PTHR10340:SF27">
    <property type="entry name" value="ACL091CP"/>
    <property type="match status" value="1"/>
</dbReference>
<dbReference type="EMBL" id="BARW01021950">
    <property type="protein sequence ID" value="GAI93867.1"/>
    <property type="molecule type" value="Genomic_DNA"/>
</dbReference>
<comment type="caution">
    <text evidence="3">The sequence shown here is derived from an EMBL/GenBank/DDBJ whole genome shotgun (WGS) entry which is preliminary data.</text>
</comment>
<name>X1SLC2_9ZZZZ</name>
<gene>
    <name evidence="3" type="ORF">S12H4_36773</name>
</gene>
<dbReference type="PANTHER" id="PTHR10340">
    <property type="entry name" value="SPHINGOMYELIN PHOSPHODIESTERASE"/>
    <property type="match status" value="1"/>
</dbReference>
<proteinExistence type="predicted"/>
<evidence type="ECO:0000256" key="1">
    <source>
        <dbReference type="ARBA" id="ARBA00022801"/>
    </source>
</evidence>
<reference evidence="3" key="1">
    <citation type="journal article" date="2014" name="Front. Microbiol.">
        <title>High frequency of phylogenetically diverse reductive dehalogenase-homologous genes in deep subseafloor sedimentary metagenomes.</title>
        <authorList>
            <person name="Kawai M."/>
            <person name="Futagami T."/>
            <person name="Toyoda A."/>
            <person name="Takaki Y."/>
            <person name="Nishi S."/>
            <person name="Hori S."/>
            <person name="Arai W."/>
            <person name="Tsubouchi T."/>
            <person name="Morono Y."/>
            <person name="Uchiyama I."/>
            <person name="Ito T."/>
            <person name="Fujiyama A."/>
            <person name="Inagaki F."/>
            <person name="Takami H."/>
        </authorList>
    </citation>
    <scope>NUCLEOTIDE SEQUENCE</scope>
    <source>
        <strain evidence="3">Expedition CK06-06</strain>
    </source>
</reference>
<evidence type="ECO:0008006" key="4">
    <source>
        <dbReference type="Google" id="ProtNLM"/>
    </source>
</evidence>
<dbReference type="GO" id="GO:0005615">
    <property type="term" value="C:extracellular space"/>
    <property type="evidence" value="ECO:0007669"/>
    <property type="project" value="TreeGrafter"/>
</dbReference>
<dbReference type="SUPFAM" id="SSF56300">
    <property type="entry name" value="Metallo-dependent phosphatases"/>
    <property type="match status" value="1"/>
</dbReference>
<dbReference type="AlphaFoldDB" id="X1SLC2"/>
<sequence length="210" mass="23330">MSDFHLDPRYKVGSEGNCTSNLCCRSNADNSALPMGEVSYPAPLYGAYECDTPYDLGLAALQAVAPLTGTSKESPLGWTVYTGDLVSHESQNELSRLYVEYAEDSIYGMFKNYLTGPVFPVLGNHDMNPEAIDAPHSMPGPLGMQMSWNFNHVAGLWQHEGWLNKTAADQARLHYGAYSVKNHYGLRIITFNTDFWYHCRCVSVESQASN</sequence>
<protein>
    <recommendedName>
        <fullName evidence="4">Calcineurin-like phosphoesterase domain-containing protein</fullName>
    </recommendedName>
</protein>
<evidence type="ECO:0000313" key="3">
    <source>
        <dbReference type="EMBL" id="GAI93867.1"/>
    </source>
</evidence>
<keyword evidence="1" id="KW-0378">Hydrolase</keyword>